<dbReference type="PANTHER" id="PTHR24422:SF19">
    <property type="entry name" value="CHEMOTAXIS PROTEIN METHYLTRANSFERASE"/>
    <property type="match status" value="1"/>
</dbReference>
<keyword evidence="2" id="KW-0808">Transferase</keyword>
<dbReference type="PANTHER" id="PTHR24422">
    <property type="entry name" value="CHEMOTAXIS PROTEIN METHYLTRANSFERASE"/>
    <property type="match status" value="1"/>
</dbReference>
<sequence length="258" mass="30335">MEFNKIDEFVLKEYGINLSAYKSKQLLRRIESFMLRNGASNEIDFIKILKADKTISKKFLDHLTINVSEFFRNKEMFLELEKKIKEILKPEINTLKIWSAACSYGAEPYTLAMIMDRLTPNKRHNILATDIDRTILDMAMKGIYNKNDVKNVEENLLKKYFEIQDGTYAIKKEIKDRVTFKRHDLILDKYETGFDLIVCRNVVIYFTQETKNEIYKKFYQAMKPGALLFVGATESIYNYRELGFEKASTFIYRKPGGN</sequence>
<comment type="caution">
    <text evidence="5">The sequence shown here is derived from an EMBL/GenBank/DDBJ whole genome shotgun (WGS) entry which is preliminary data.</text>
</comment>
<dbReference type="Gene3D" id="3.40.50.150">
    <property type="entry name" value="Vaccinia Virus protein VP39"/>
    <property type="match status" value="1"/>
</dbReference>
<dbReference type="GO" id="GO:0032259">
    <property type="term" value="P:methylation"/>
    <property type="evidence" value="ECO:0007669"/>
    <property type="project" value="UniProtKB-KW"/>
</dbReference>
<name>A0A017RWI6_9CLOT</name>
<accession>A0A017RWI6</accession>
<evidence type="ECO:0000256" key="1">
    <source>
        <dbReference type="ARBA" id="ARBA00022603"/>
    </source>
</evidence>
<proteinExistence type="predicted"/>
<organism evidence="5 6">
    <name type="scientific">Fervidicella metallireducens AeB</name>
    <dbReference type="NCBI Taxonomy" id="1403537"/>
    <lineage>
        <taxon>Bacteria</taxon>
        <taxon>Bacillati</taxon>
        <taxon>Bacillota</taxon>
        <taxon>Clostridia</taxon>
        <taxon>Eubacteriales</taxon>
        <taxon>Clostridiaceae</taxon>
        <taxon>Fervidicella</taxon>
    </lineage>
</organism>
<dbReference type="PRINTS" id="PR00996">
    <property type="entry name" value="CHERMTFRASE"/>
</dbReference>
<dbReference type="GO" id="GO:0008757">
    <property type="term" value="F:S-adenosylmethionine-dependent methyltransferase activity"/>
    <property type="evidence" value="ECO:0007669"/>
    <property type="project" value="InterPro"/>
</dbReference>
<dbReference type="Pfam" id="PF03705">
    <property type="entry name" value="CheR_N"/>
    <property type="match status" value="1"/>
</dbReference>
<dbReference type="PROSITE" id="PS50123">
    <property type="entry name" value="CHER"/>
    <property type="match status" value="1"/>
</dbReference>
<dbReference type="InterPro" id="IPR050903">
    <property type="entry name" value="Bact_Chemotaxis_MeTrfase"/>
</dbReference>
<keyword evidence="3" id="KW-0949">S-adenosyl-L-methionine</keyword>
<keyword evidence="1" id="KW-0489">Methyltransferase</keyword>
<protein>
    <submittedName>
        <fullName evidence="5">Chemotaxis protein CheR</fullName>
    </submittedName>
</protein>
<dbReference type="SUPFAM" id="SSF53335">
    <property type="entry name" value="S-adenosyl-L-methionine-dependent methyltransferases"/>
    <property type="match status" value="1"/>
</dbReference>
<dbReference type="Pfam" id="PF01739">
    <property type="entry name" value="CheR"/>
    <property type="match status" value="1"/>
</dbReference>
<evidence type="ECO:0000259" key="4">
    <source>
        <dbReference type="PROSITE" id="PS50123"/>
    </source>
</evidence>
<dbReference type="AlphaFoldDB" id="A0A017RWI6"/>
<dbReference type="Proteomes" id="UP000019681">
    <property type="component" value="Unassembled WGS sequence"/>
</dbReference>
<gene>
    <name evidence="5" type="ORF">Q428_05820</name>
</gene>
<dbReference type="OrthoDB" id="9816309at2"/>
<dbReference type="SUPFAM" id="SSF47757">
    <property type="entry name" value="Chemotaxis receptor methyltransferase CheR, N-terminal domain"/>
    <property type="match status" value="1"/>
</dbReference>
<evidence type="ECO:0000313" key="5">
    <source>
        <dbReference type="EMBL" id="EYE88769.1"/>
    </source>
</evidence>
<dbReference type="InterPro" id="IPR000780">
    <property type="entry name" value="CheR_MeTrfase"/>
</dbReference>
<evidence type="ECO:0000256" key="2">
    <source>
        <dbReference type="ARBA" id="ARBA00022679"/>
    </source>
</evidence>
<dbReference type="InterPro" id="IPR022641">
    <property type="entry name" value="CheR_N"/>
</dbReference>
<feature type="domain" description="CheR-type methyltransferase" evidence="4">
    <location>
        <begin position="1"/>
        <end position="257"/>
    </location>
</feature>
<dbReference type="RefSeq" id="WP_035379097.1">
    <property type="nucleotide sequence ID" value="NZ_AZQP01000013.1"/>
</dbReference>
<dbReference type="InterPro" id="IPR022642">
    <property type="entry name" value="CheR_C"/>
</dbReference>
<reference evidence="5 6" key="1">
    <citation type="journal article" date="2014" name="Genome Announc.">
        <title>Draft Genome Sequence of Fervidicella metallireducens Strain AeBT, an Iron-Reducing Thermoanaerobe from the Great Artesian Basin.</title>
        <authorList>
            <person name="Patel B.K."/>
        </authorList>
    </citation>
    <scope>NUCLEOTIDE SEQUENCE [LARGE SCALE GENOMIC DNA]</scope>
    <source>
        <strain evidence="5 6">AeB</strain>
    </source>
</reference>
<dbReference type="EMBL" id="AZQP01000013">
    <property type="protein sequence ID" value="EYE88769.1"/>
    <property type="molecule type" value="Genomic_DNA"/>
</dbReference>
<keyword evidence="6" id="KW-1185">Reference proteome</keyword>
<evidence type="ECO:0000313" key="6">
    <source>
        <dbReference type="Proteomes" id="UP000019681"/>
    </source>
</evidence>
<dbReference type="STRING" id="1403537.Q428_05820"/>
<evidence type="ECO:0000256" key="3">
    <source>
        <dbReference type="ARBA" id="ARBA00022691"/>
    </source>
</evidence>
<dbReference type="SMART" id="SM00138">
    <property type="entry name" value="MeTrc"/>
    <property type="match status" value="1"/>
</dbReference>
<dbReference type="InterPro" id="IPR029063">
    <property type="entry name" value="SAM-dependent_MTases_sf"/>
</dbReference>